<dbReference type="RefSeq" id="WP_040041430.1">
    <property type="nucleotide sequence ID" value="NZ_JWJG01000028.1"/>
</dbReference>
<keyword evidence="2" id="KW-1185">Reference proteome</keyword>
<accession>A0A0C1Y7C3</accession>
<dbReference type="AlphaFoldDB" id="A0A0C1Y7C3"/>
<dbReference type="OrthoDB" id="8777543at2"/>
<evidence type="ECO:0008006" key="3">
    <source>
        <dbReference type="Google" id="ProtNLM"/>
    </source>
</evidence>
<evidence type="ECO:0000313" key="1">
    <source>
        <dbReference type="EMBL" id="KIF82798.1"/>
    </source>
</evidence>
<gene>
    <name evidence="1" type="ORF">TSA66_21375</name>
</gene>
<reference evidence="1 2" key="1">
    <citation type="submission" date="2014-12" db="EMBL/GenBank/DDBJ databases">
        <title>Denitrispirillum autotrophicum gen. nov., sp. nov., Denitrifying, Facultatively Autotrophic Bacteria Isolated from Rice Paddy Soil.</title>
        <authorList>
            <person name="Ishii S."/>
            <person name="Ashida N."/>
            <person name="Ohno H."/>
            <person name="Otsuka S."/>
            <person name="Yokota A."/>
            <person name="Senoo K."/>
        </authorList>
    </citation>
    <scope>NUCLEOTIDE SEQUENCE [LARGE SCALE GENOMIC DNA]</scope>
    <source>
        <strain evidence="1 2">TSA66</strain>
    </source>
</reference>
<sequence>MGRELPDFDELMAFYQRDPQGFEEFRRQALRAAVDRAPLAHRPALDGLLDRIELARQSAESPLEAAIIASRMMRESAEQLMDAWDDVQEEIAGLQAAAVIERARGLPGR</sequence>
<protein>
    <recommendedName>
        <fullName evidence="3">DUF3135 domain-containing protein</fullName>
    </recommendedName>
</protein>
<dbReference type="InterPro" id="IPR021482">
    <property type="entry name" value="DUF3135"/>
</dbReference>
<evidence type="ECO:0000313" key="2">
    <source>
        <dbReference type="Proteomes" id="UP000031572"/>
    </source>
</evidence>
<comment type="caution">
    <text evidence="1">The sequence shown here is derived from an EMBL/GenBank/DDBJ whole genome shotgun (WGS) entry which is preliminary data.</text>
</comment>
<name>A0A0C1Y7C3_9BURK</name>
<proteinExistence type="predicted"/>
<organism evidence="1 2">
    <name type="scientific">Noviherbaspirillum autotrophicum</name>
    <dbReference type="NCBI Taxonomy" id="709839"/>
    <lineage>
        <taxon>Bacteria</taxon>
        <taxon>Pseudomonadati</taxon>
        <taxon>Pseudomonadota</taxon>
        <taxon>Betaproteobacteria</taxon>
        <taxon>Burkholderiales</taxon>
        <taxon>Oxalobacteraceae</taxon>
        <taxon>Noviherbaspirillum</taxon>
    </lineage>
</organism>
<dbReference type="Pfam" id="PF11333">
    <property type="entry name" value="DUF3135"/>
    <property type="match status" value="1"/>
</dbReference>
<dbReference type="EMBL" id="JWJG01000028">
    <property type="protein sequence ID" value="KIF82798.1"/>
    <property type="molecule type" value="Genomic_DNA"/>
</dbReference>
<dbReference type="Proteomes" id="UP000031572">
    <property type="component" value="Unassembled WGS sequence"/>
</dbReference>